<evidence type="ECO:0000313" key="2">
    <source>
        <dbReference type="WBParaSite" id="PEQ_0001297401-mRNA-1"/>
    </source>
</evidence>
<proteinExistence type="predicted"/>
<reference evidence="2" key="1">
    <citation type="submission" date="2022-11" db="UniProtKB">
        <authorList>
            <consortium name="WormBaseParasite"/>
        </authorList>
    </citation>
    <scope>IDENTIFICATION</scope>
</reference>
<dbReference type="WBParaSite" id="PEQ_0001297401-mRNA-1">
    <property type="protein sequence ID" value="PEQ_0001297401-mRNA-1"/>
    <property type="gene ID" value="PEQ_0001297401"/>
</dbReference>
<name>A0A914S713_PAREQ</name>
<dbReference type="AlphaFoldDB" id="A0A914S713"/>
<sequence>MFLLVVDAVFAKEVHALRCRMKKLIEHLSSKAKPQQGRSKSLVAAQQRSFSAVSTSDAVLAIEISHYISKDSFHIRETYTFIYSAL</sequence>
<accession>A0A914S713</accession>
<dbReference type="Proteomes" id="UP000887564">
    <property type="component" value="Unplaced"/>
</dbReference>
<evidence type="ECO:0000313" key="1">
    <source>
        <dbReference type="Proteomes" id="UP000887564"/>
    </source>
</evidence>
<organism evidence="1 2">
    <name type="scientific">Parascaris equorum</name>
    <name type="common">Equine roundworm</name>
    <dbReference type="NCBI Taxonomy" id="6256"/>
    <lineage>
        <taxon>Eukaryota</taxon>
        <taxon>Metazoa</taxon>
        <taxon>Ecdysozoa</taxon>
        <taxon>Nematoda</taxon>
        <taxon>Chromadorea</taxon>
        <taxon>Rhabditida</taxon>
        <taxon>Spirurina</taxon>
        <taxon>Ascaridomorpha</taxon>
        <taxon>Ascaridoidea</taxon>
        <taxon>Ascarididae</taxon>
        <taxon>Parascaris</taxon>
    </lineage>
</organism>
<protein>
    <submittedName>
        <fullName evidence="2">Uncharacterized protein</fullName>
    </submittedName>
</protein>
<keyword evidence="1" id="KW-1185">Reference proteome</keyword>